<dbReference type="EMBL" id="LAZR01010849">
    <property type="protein sequence ID" value="KKM64708.1"/>
    <property type="molecule type" value="Genomic_DNA"/>
</dbReference>
<feature type="non-terminal residue" evidence="1">
    <location>
        <position position="57"/>
    </location>
</feature>
<reference evidence="1" key="1">
    <citation type="journal article" date="2015" name="Nature">
        <title>Complex archaea that bridge the gap between prokaryotes and eukaryotes.</title>
        <authorList>
            <person name="Spang A."/>
            <person name="Saw J.H."/>
            <person name="Jorgensen S.L."/>
            <person name="Zaremba-Niedzwiedzka K."/>
            <person name="Martijn J."/>
            <person name="Lind A.E."/>
            <person name="van Eijk R."/>
            <person name="Schleper C."/>
            <person name="Guy L."/>
            <person name="Ettema T.J."/>
        </authorList>
    </citation>
    <scope>NUCLEOTIDE SEQUENCE</scope>
</reference>
<sequence length="57" mass="6603">MATNRDLEATWAYHEGTKHTFQSVRSSRHILDFENQPLPFKIYPGLEPIPLPRGLEP</sequence>
<dbReference type="AlphaFoldDB" id="A0A0F9J567"/>
<proteinExistence type="predicted"/>
<comment type="caution">
    <text evidence="1">The sequence shown here is derived from an EMBL/GenBank/DDBJ whole genome shotgun (WGS) entry which is preliminary data.</text>
</comment>
<evidence type="ECO:0000313" key="1">
    <source>
        <dbReference type="EMBL" id="KKM64708.1"/>
    </source>
</evidence>
<accession>A0A0F9J567</accession>
<protein>
    <submittedName>
        <fullName evidence="1">Uncharacterized protein</fullName>
    </submittedName>
</protein>
<organism evidence="1">
    <name type="scientific">marine sediment metagenome</name>
    <dbReference type="NCBI Taxonomy" id="412755"/>
    <lineage>
        <taxon>unclassified sequences</taxon>
        <taxon>metagenomes</taxon>
        <taxon>ecological metagenomes</taxon>
    </lineage>
</organism>
<gene>
    <name evidence="1" type="ORF">LCGC14_1498600</name>
</gene>
<name>A0A0F9J567_9ZZZZ</name>